<dbReference type="InterPro" id="IPR001606">
    <property type="entry name" value="ARID_dom"/>
</dbReference>
<dbReference type="GO" id="GO:0003677">
    <property type="term" value="F:DNA binding"/>
    <property type="evidence" value="ECO:0007669"/>
    <property type="project" value="InterPro"/>
</dbReference>
<organism evidence="2 3">
    <name type="scientific">Pycnococcus provasolii</name>
    <dbReference type="NCBI Taxonomy" id="41880"/>
    <lineage>
        <taxon>Eukaryota</taxon>
        <taxon>Viridiplantae</taxon>
        <taxon>Chlorophyta</taxon>
        <taxon>Pseudoscourfieldiophyceae</taxon>
        <taxon>Pseudoscourfieldiales</taxon>
        <taxon>Pycnococcaceae</taxon>
        <taxon>Pycnococcus</taxon>
    </lineage>
</organism>
<dbReference type="AlphaFoldDB" id="A0A830HRI7"/>
<comment type="caution">
    <text evidence="2">The sequence shown here is derived from an EMBL/GenBank/DDBJ whole genome shotgun (WGS) entry which is preliminary data.</text>
</comment>
<dbReference type="CDD" id="cd16100">
    <property type="entry name" value="ARID"/>
    <property type="match status" value="1"/>
</dbReference>
<accession>A0A830HRI7</accession>
<dbReference type="PROSITE" id="PS51011">
    <property type="entry name" value="ARID"/>
    <property type="match status" value="1"/>
</dbReference>
<reference evidence="2" key="1">
    <citation type="submission" date="2020-10" db="EMBL/GenBank/DDBJ databases">
        <title>Unveiling of a novel bifunctional photoreceptor, Dualchrome1, isolated from a cosmopolitan green alga.</title>
        <authorList>
            <person name="Suzuki S."/>
            <person name="Kawachi M."/>
        </authorList>
    </citation>
    <scope>NUCLEOTIDE SEQUENCE</scope>
    <source>
        <strain evidence="2">NIES 2893</strain>
    </source>
</reference>
<dbReference type="OrthoDB" id="533185at2759"/>
<dbReference type="EMBL" id="BNJQ01000017">
    <property type="protein sequence ID" value="GHP07619.1"/>
    <property type="molecule type" value="Genomic_DNA"/>
</dbReference>
<dbReference type="SMART" id="SM01014">
    <property type="entry name" value="ARID"/>
    <property type="match status" value="1"/>
</dbReference>
<sequence length="283" mass="31147">MSPLADDVAMADAARTALIPCMVFYPIGHVNKILETLATMQSKAYKQPLFCRVPLDMGKVFAEVQARGGYQRVTDDRGWKEVCRTLGHDLTGQTSASTSMRQTYERTLMMLETALKGESPPTTIRLIQLLKQYNTESCQYVVERLETVSTIPLDPPKDTGKGAIGLCLRVPSVEVDGMLGLAVTHAKESEEGMPAALQDPSATSVWISPPKSRSAIDLEACVVIAYDATRFDGRGGHQVCFRLGLRTEFCAWTNLKDLMSCKGVALWQNWTTNNVNPAKATKR</sequence>
<dbReference type="Gene3D" id="1.10.150.60">
    <property type="entry name" value="ARID DNA-binding domain"/>
    <property type="match status" value="1"/>
</dbReference>
<dbReference type="SUPFAM" id="SSF46774">
    <property type="entry name" value="ARID-like"/>
    <property type="match status" value="1"/>
</dbReference>
<evidence type="ECO:0000259" key="1">
    <source>
        <dbReference type="PROSITE" id="PS51011"/>
    </source>
</evidence>
<proteinExistence type="predicted"/>
<keyword evidence="3" id="KW-1185">Reference proteome</keyword>
<gene>
    <name evidence="2" type="ORF">PPROV_000636100</name>
</gene>
<dbReference type="InterPro" id="IPR036431">
    <property type="entry name" value="ARID_dom_sf"/>
</dbReference>
<dbReference type="SMART" id="SM00501">
    <property type="entry name" value="BRIGHT"/>
    <property type="match status" value="1"/>
</dbReference>
<protein>
    <recommendedName>
        <fullName evidence="1">ARID domain-containing protein</fullName>
    </recommendedName>
</protein>
<name>A0A830HRI7_9CHLO</name>
<dbReference type="Proteomes" id="UP000660262">
    <property type="component" value="Unassembled WGS sequence"/>
</dbReference>
<feature type="domain" description="ARID" evidence="1">
    <location>
        <begin position="23"/>
        <end position="116"/>
    </location>
</feature>
<evidence type="ECO:0000313" key="3">
    <source>
        <dbReference type="Proteomes" id="UP000660262"/>
    </source>
</evidence>
<evidence type="ECO:0000313" key="2">
    <source>
        <dbReference type="EMBL" id="GHP07619.1"/>
    </source>
</evidence>
<dbReference type="Pfam" id="PF01388">
    <property type="entry name" value="ARID"/>
    <property type="match status" value="1"/>
</dbReference>